<evidence type="ECO:0000256" key="2">
    <source>
        <dbReference type="ARBA" id="ARBA00022803"/>
    </source>
</evidence>
<dbReference type="Proteomes" id="UP001189122">
    <property type="component" value="Unassembled WGS sequence"/>
</dbReference>
<protein>
    <submittedName>
        <fullName evidence="3">Uncharacterized protein</fullName>
    </submittedName>
</protein>
<keyword evidence="1" id="KW-0677">Repeat</keyword>
<dbReference type="SMART" id="SM00028">
    <property type="entry name" value="TPR"/>
    <property type="match status" value="1"/>
</dbReference>
<dbReference type="PANTHER" id="PTHR44858">
    <property type="entry name" value="TETRATRICOPEPTIDE REPEAT PROTEIN 6"/>
    <property type="match status" value="1"/>
</dbReference>
<evidence type="ECO:0000256" key="1">
    <source>
        <dbReference type="ARBA" id="ARBA00022737"/>
    </source>
</evidence>
<name>A0A7I8J110_SPIIN</name>
<gene>
    <name evidence="3" type="ORF">SI7747_07009476</name>
</gene>
<proteinExistence type="predicted"/>
<dbReference type="InterPro" id="IPR019734">
    <property type="entry name" value="TPR_rpt"/>
</dbReference>
<dbReference type="SUPFAM" id="SSF48452">
    <property type="entry name" value="TPR-like"/>
    <property type="match status" value="1"/>
</dbReference>
<evidence type="ECO:0000313" key="3">
    <source>
        <dbReference type="EMBL" id="CAA2623549.1"/>
    </source>
</evidence>
<accession>A0A7I8J110</accession>
<dbReference type="Pfam" id="PF14559">
    <property type="entry name" value="TPR_19"/>
    <property type="match status" value="1"/>
</dbReference>
<dbReference type="Gene3D" id="1.25.40.10">
    <property type="entry name" value="Tetratricopeptide repeat domain"/>
    <property type="match status" value="1"/>
</dbReference>
<dbReference type="EMBL" id="LR743594">
    <property type="protein sequence ID" value="CAA2623549.1"/>
    <property type="molecule type" value="Genomic_DNA"/>
</dbReference>
<dbReference type="PANTHER" id="PTHR44858:SF1">
    <property type="entry name" value="UDP-N-ACETYLGLUCOSAMINE--PEPTIDE N-ACETYLGLUCOSAMINYLTRANSFERASE SPINDLY-RELATED"/>
    <property type="match status" value="1"/>
</dbReference>
<sequence>MAMGLALYRLPRAGLAGIRRRRRAAAEARRYFIHGAQLLARARSAPPGSSAALSHARSALEEADRAVAADPRDAAAHILRSAALELQGRRAPAIRALDAALSPPAARSLASSERADALTQRAGLRLAVAEGTGRRRERTLDAAVEDLTEAVRESPKNVRALSLLGQCYQEKGMTQEARRAYESALAEDDSLVNIREALRRLPIEPW</sequence>
<dbReference type="AlphaFoldDB" id="A0A7I8J110"/>
<dbReference type="EMBL" id="CACRZD030000007">
    <property type="protein sequence ID" value="CAA6663091.1"/>
    <property type="molecule type" value="Genomic_DNA"/>
</dbReference>
<reference evidence="3 4" key="1">
    <citation type="submission" date="2019-12" db="EMBL/GenBank/DDBJ databases">
        <authorList>
            <person name="Scholz U."/>
            <person name="Mascher M."/>
            <person name="Fiebig A."/>
        </authorList>
    </citation>
    <scope>NUCLEOTIDE SEQUENCE</scope>
</reference>
<organism evidence="3">
    <name type="scientific">Spirodela intermedia</name>
    <name type="common">Intermediate duckweed</name>
    <dbReference type="NCBI Taxonomy" id="51605"/>
    <lineage>
        <taxon>Eukaryota</taxon>
        <taxon>Viridiplantae</taxon>
        <taxon>Streptophyta</taxon>
        <taxon>Embryophyta</taxon>
        <taxon>Tracheophyta</taxon>
        <taxon>Spermatophyta</taxon>
        <taxon>Magnoliopsida</taxon>
        <taxon>Liliopsida</taxon>
        <taxon>Araceae</taxon>
        <taxon>Lemnoideae</taxon>
        <taxon>Spirodela</taxon>
    </lineage>
</organism>
<evidence type="ECO:0000313" key="4">
    <source>
        <dbReference type="Proteomes" id="UP001189122"/>
    </source>
</evidence>
<dbReference type="InterPro" id="IPR011990">
    <property type="entry name" value="TPR-like_helical_dom_sf"/>
</dbReference>
<keyword evidence="2" id="KW-0802">TPR repeat</keyword>
<dbReference type="InterPro" id="IPR050498">
    <property type="entry name" value="Ycf3"/>
</dbReference>
<keyword evidence="4" id="KW-1185">Reference proteome</keyword>